<dbReference type="EMBL" id="MSDF01000054">
    <property type="protein sequence ID" value="OPA85197.1"/>
    <property type="molecule type" value="Genomic_DNA"/>
</dbReference>
<proteinExistence type="predicted"/>
<dbReference type="Proteomes" id="UP000190965">
    <property type="component" value="Unassembled WGS sequence"/>
</dbReference>
<evidence type="ECO:0000313" key="1">
    <source>
        <dbReference type="EMBL" id="OPA85197.1"/>
    </source>
</evidence>
<sequence>MNVALVMVALEPSGATWPLRVIVQGIGVQASSFTAVAIEPEAVKAAPAGANVTAFAMHDAAPRMANIEPRRAVFLTLCIVMFPRQ</sequence>
<accession>A0A1T2XZC2</accession>
<comment type="caution">
    <text evidence="1">The sequence shown here is derived from an EMBL/GenBank/DDBJ whole genome shotgun (WGS) entry which is preliminary data.</text>
</comment>
<name>A0A1T2XZC2_PSEFL</name>
<gene>
    <name evidence="1" type="ORF">BFW87_27575</name>
</gene>
<organism evidence="1 2">
    <name type="scientific">Pseudomonas fluorescens</name>
    <dbReference type="NCBI Taxonomy" id="294"/>
    <lineage>
        <taxon>Bacteria</taxon>
        <taxon>Pseudomonadati</taxon>
        <taxon>Pseudomonadota</taxon>
        <taxon>Gammaproteobacteria</taxon>
        <taxon>Pseudomonadales</taxon>
        <taxon>Pseudomonadaceae</taxon>
        <taxon>Pseudomonas</taxon>
    </lineage>
</organism>
<reference evidence="1 2" key="1">
    <citation type="submission" date="2016-12" db="EMBL/GenBank/DDBJ databases">
        <title>Draft genome sequences of seven strains of Pseudomonas fluorescens that produce 4-formylaminooxyvinylglycine.</title>
        <authorList>
            <person name="Okrent R.A."/>
            <person name="Manning V.A."/>
            <person name="Trippe K.M."/>
        </authorList>
    </citation>
    <scope>NUCLEOTIDE SEQUENCE [LARGE SCALE GENOMIC DNA]</scope>
    <source>
        <strain evidence="1 2">P5A</strain>
    </source>
</reference>
<evidence type="ECO:0000313" key="2">
    <source>
        <dbReference type="Proteomes" id="UP000190965"/>
    </source>
</evidence>
<dbReference type="AlphaFoldDB" id="A0A1T2XZC2"/>
<protein>
    <submittedName>
        <fullName evidence="1">Uncharacterized protein</fullName>
    </submittedName>
</protein>